<proteinExistence type="predicted"/>
<keyword evidence="1" id="KW-0812">Transmembrane</keyword>
<protein>
    <submittedName>
        <fullName evidence="2">Uncharacterized protein</fullName>
    </submittedName>
</protein>
<evidence type="ECO:0000313" key="2">
    <source>
        <dbReference type="EMBL" id="OGZ11218.1"/>
    </source>
</evidence>
<evidence type="ECO:0000256" key="1">
    <source>
        <dbReference type="SAM" id="Phobius"/>
    </source>
</evidence>
<gene>
    <name evidence="2" type="ORF">A3C93_03570</name>
</gene>
<reference evidence="2 3" key="1">
    <citation type="journal article" date="2016" name="Nat. Commun.">
        <title>Thousands of microbial genomes shed light on interconnected biogeochemical processes in an aquifer system.</title>
        <authorList>
            <person name="Anantharaman K."/>
            <person name="Brown C.T."/>
            <person name="Hug L.A."/>
            <person name="Sharon I."/>
            <person name="Castelle C.J."/>
            <person name="Probst A.J."/>
            <person name="Thomas B.C."/>
            <person name="Singh A."/>
            <person name="Wilkins M.J."/>
            <person name="Karaoz U."/>
            <person name="Brodie E.L."/>
            <person name="Williams K.H."/>
            <person name="Hubbard S.S."/>
            <person name="Banfield J.F."/>
        </authorList>
    </citation>
    <scope>NUCLEOTIDE SEQUENCE [LARGE SCALE GENOMIC DNA]</scope>
</reference>
<dbReference type="Proteomes" id="UP000178636">
    <property type="component" value="Unassembled WGS sequence"/>
</dbReference>
<name>A0A1G2DEK4_9BACT</name>
<feature type="transmembrane region" description="Helical" evidence="1">
    <location>
        <begin position="7"/>
        <end position="26"/>
    </location>
</feature>
<accession>A0A1G2DEK4</accession>
<evidence type="ECO:0000313" key="3">
    <source>
        <dbReference type="Proteomes" id="UP000178636"/>
    </source>
</evidence>
<keyword evidence="1" id="KW-1133">Transmembrane helix</keyword>
<keyword evidence="1" id="KW-0472">Membrane</keyword>
<organism evidence="2 3">
    <name type="scientific">Candidatus Lloydbacteria bacterium RIFCSPHIGHO2_02_FULL_54_17</name>
    <dbReference type="NCBI Taxonomy" id="1798664"/>
    <lineage>
        <taxon>Bacteria</taxon>
        <taxon>Candidatus Lloydiibacteriota</taxon>
    </lineage>
</organism>
<dbReference type="AlphaFoldDB" id="A0A1G2DEK4"/>
<feature type="transmembrane region" description="Helical" evidence="1">
    <location>
        <begin position="38"/>
        <end position="61"/>
    </location>
</feature>
<comment type="caution">
    <text evidence="2">The sequence shown here is derived from an EMBL/GenBank/DDBJ whole genome shotgun (WGS) entry which is preliminary data.</text>
</comment>
<dbReference type="STRING" id="1798664.A3C93_03570"/>
<dbReference type="EMBL" id="MHLO01000036">
    <property type="protein sequence ID" value="OGZ11218.1"/>
    <property type="molecule type" value="Genomic_DNA"/>
</dbReference>
<sequence>MNRKTYCTLTGCIFLVVALLHVARIFSDWEAVIGGWTLPMWLSVVAVPVAGFLAYVGFACAKDGAQ</sequence>